<dbReference type="EMBL" id="UINC01084774">
    <property type="protein sequence ID" value="SVC31736.1"/>
    <property type="molecule type" value="Genomic_DNA"/>
</dbReference>
<dbReference type="PANTHER" id="PTHR22916:SF3">
    <property type="entry name" value="UDP-GLCNAC:BETAGAL BETA-1,3-N-ACETYLGLUCOSAMINYLTRANSFERASE-LIKE PROTEIN 1"/>
    <property type="match status" value="1"/>
</dbReference>
<evidence type="ECO:0000313" key="2">
    <source>
        <dbReference type="EMBL" id="SVC31736.1"/>
    </source>
</evidence>
<dbReference type="InterPro" id="IPR029044">
    <property type="entry name" value="Nucleotide-diphossugar_trans"/>
</dbReference>
<evidence type="ECO:0000259" key="1">
    <source>
        <dbReference type="Pfam" id="PF00535"/>
    </source>
</evidence>
<sequence>MICCYNSEKYICETIDSVIDQTYNNWEIIIINDGSTDKTEDLIFTYKQNNIPITYYKQNNKGFASARNKALELA</sequence>
<dbReference type="GO" id="GO:0016758">
    <property type="term" value="F:hexosyltransferase activity"/>
    <property type="evidence" value="ECO:0007669"/>
    <property type="project" value="UniProtKB-ARBA"/>
</dbReference>
<organism evidence="2">
    <name type="scientific">marine metagenome</name>
    <dbReference type="NCBI Taxonomy" id="408172"/>
    <lineage>
        <taxon>unclassified sequences</taxon>
        <taxon>metagenomes</taxon>
        <taxon>ecological metagenomes</taxon>
    </lineage>
</organism>
<dbReference type="AlphaFoldDB" id="A0A382L4S9"/>
<dbReference type="CDD" id="cd00761">
    <property type="entry name" value="Glyco_tranf_GTA_type"/>
    <property type="match status" value="1"/>
</dbReference>
<dbReference type="SUPFAM" id="SSF53448">
    <property type="entry name" value="Nucleotide-diphospho-sugar transferases"/>
    <property type="match status" value="1"/>
</dbReference>
<gene>
    <name evidence="2" type="ORF">METZ01_LOCUS284590</name>
</gene>
<proteinExistence type="predicted"/>
<accession>A0A382L4S9</accession>
<protein>
    <recommendedName>
        <fullName evidence="1">Glycosyltransferase 2-like domain-containing protein</fullName>
    </recommendedName>
</protein>
<dbReference type="PANTHER" id="PTHR22916">
    <property type="entry name" value="GLYCOSYLTRANSFERASE"/>
    <property type="match status" value="1"/>
</dbReference>
<name>A0A382L4S9_9ZZZZ</name>
<dbReference type="Gene3D" id="3.90.550.10">
    <property type="entry name" value="Spore Coat Polysaccharide Biosynthesis Protein SpsA, Chain A"/>
    <property type="match status" value="1"/>
</dbReference>
<dbReference type="Pfam" id="PF00535">
    <property type="entry name" value="Glycos_transf_2"/>
    <property type="match status" value="1"/>
</dbReference>
<dbReference type="InterPro" id="IPR001173">
    <property type="entry name" value="Glyco_trans_2-like"/>
</dbReference>
<reference evidence="2" key="1">
    <citation type="submission" date="2018-05" db="EMBL/GenBank/DDBJ databases">
        <authorList>
            <person name="Lanie J.A."/>
            <person name="Ng W.-L."/>
            <person name="Kazmierczak K.M."/>
            <person name="Andrzejewski T.M."/>
            <person name="Davidsen T.M."/>
            <person name="Wayne K.J."/>
            <person name="Tettelin H."/>
            <person name="Glass J.I."/>
            <person name="Rusch D."/>
            <person name="Podicherti R."/>
            <person name="Tsui H.-C.T."/>
            <person name="Winkler M.E."/>
        </authorList>
    </citation>
    <scope>NUCLEOTIDE SEQUENCE</scope>
</reference>
<feature type="non-terminal residue" evidence="2">
    <location>
        <position position="74"/>
    </location>
</feature>
<feature type="domain" description="Glycosyltransferase 2-like" evidence="1">
    <location>
        <begin position="2"/>
        <end position="74"/>
    </location>
</feature>